<dbReference type="GO" id="GO:0035251">
    <property type="term" value="F:UDP-glucosyltransferase activity"/>
    <property type="evidence" value="ECO:0007669"/>
    <property type="project" value="InterPro"/>
</dbReference>
<dbReference type="PANTHER" id="PTHR48048:SF45">
    <property type="entry name" value="GLYCOSYLTRANSFERASE"/>
    <property type="match status" value="1"/>
</dbReference>
<protein>
    <submittedName>
        <fullName evidence="2">UDP-glycosyltransferase 71B5</fullName>
    </submittedName>
</protein>
<dbReference type="OrthoDB" id="5835829at2759"/>
<keyword evidence="3" id="KW-1185">Reference proteome</keyword>
<reference evidence="2" key="1">
    <citation type="submission" date="2019-12" db="EMBL/GenBank/DDBJ databases">
        <authorList>
            <person name="Scholes J."/>
        </authorList>
    </citation>
    <scope>NUCLEOTIDE SEQUENCE</scope>
</reference>
<dbReference type="Proteomes" id="UP001153555">
    <property type="component" value="Unassembled WGS sequence"/>
</dbReference>
<evidence type="ECO:0000313" key="3">
    <source>
        <dbReference type="Proteomes" id="UP001153555"/>
    </source>
</evidence>
<evidence type="ECO:0000313" key="2">
    <source>
        <dbReference type="EMBL" id="CAA0813000.1"/>
    </source>
</evidence>
<dbReference type="SUPFAM" id="SSF53756">
    <property type="entry name" value="UDP-Glycosyltransferase/glycogen phosphorylase"/>
    <property type="match status" value="1"/>
</dbReference>
<dbReference type="InterPro" id="IPR050481">
    <property type="entry name" value="UDP-glycosyltransf_plant"/>
</dbReference>
<dbReference type="PANTHER" id="PTHR48048">
    <property type="entry name" value="GLYCOSYLTRANSFERASE"/>
    <property type="match status" value="1"/>
</dbReference>
<proteinExistence type="inferred from homology"/>
<accession>A0A9N7MPT7</accession>
<gene>
    <name evidence="2" type="ORF">SHERM_13559</name>
</gene>
<comment type="similarity">
    <text evidence="1">Belongs to the UDP-glycosyltransferase family.</text>
</comment>
<dbReference type="EMBL" id="CACSLK010011299">
    <property type="protein sequence ID" value="CAA0813000.1"/>
    <property type="molecule type" value="Genomic_DNA"/>
</dbReference>
<dbReference type="AlphaFoldDB" id="A0A9N7MPT7"/>
<evidence type="ECO:0000256" key="1">
    <source>
        <dbReference type="ARBA" id="ARBA00009995"/>
    </source>
</evidence>
<organism evidence="2 3">
    <name type="scientific">Striga hermonthica</name>
    <name type="common">Purple witchweed</name>
    <name type="synonym">Buchnera hermonthica</name>
    <dbReference type="NCBI Taxonomy" id="68872"/>
    <lineage>
        <taxon>Eukaryota</taxon>
        <taxon>Viridiplantae</taxon>
        <taxon>Streptophyta</taxon>
        <taxon>Embryophyta</taxon>
        <taxon>Tracheophyta</taxon>
        <taxon>Spermatophyta</taxon>
        <taxon>Magnoliopsida</taxon>
        <taxon>eudicotyledons</taxon>
        <taxon>Gunneridae</taxon>
        <taxon>Pentapetalae</taxon>
        <taxon>asterids</taxon>
        <taxon>lamiids</taxon>
        <taxon>Lamiales</taxon>
        <taxon>Orobanchaceae</taxon>
        <taxon>Buchnereae</taxon>
        <taxon>Striga</taxon>
    </lineage>
</organism>
<name>A0A9N7MPT7_STRHE</name>
<comment type="caution">
    <text evidence="2">The sequence shown here is derived from an EMBL/GenBank/DDBJ whole genome shotgun (WGS) entry which is preliminary data.</text>
</comment>
<sequence length="196" mass="21961">MSPDQNATLVFIPFPVLSHQAAAVQLAELLVSRDPRLSVAIILMKLPIDTKTGSSPEKTSPDSRIHFIHLPPDESSFATWTESPKSFVAQFVTSQRGPVRDAVSKLIETKPRRLAGFVVDMFCTAMVDVAHELGVPSYVFFTSSASCFGLFLHLQGLVDFENRDLKEYAESEETFYVAGIDQLLWRWKQSKVVLWV</sequence>
<dbReference type="Gene3D" id="3.40.50.2000">
    <property type="entry name" value="Glycogen Phosphorylase B"/>
    <property type="match status" value="1"/>
</dbReference>